<comment type="similarity">
    <text evidence="2">Belongs to the alliinase family.</text>
</comment>
<dbReference type="PANTHER" id="PTHR43795:SF15">
    <property type="entry name" value="TRYPTOPHAN AMINOTRANSFERASE-RELATED PROTEIN 1"/>
    <property type="match status" value="1"/>
</dbReference>
<accession>B9SPI8</accession>
<evidence type="ECO:0000256" key="6">
    <source>
        <dbReference type="SAM" id="MobiDB-lite"/>
    </source>
</evidence>
<keyword evidence="4" id="KW-0032">Aminotransferase</keyword>
<dbReference type="KEGG" id="rcu:8273485"/>
<dbReference type="CDD" id="cd00609">
    <property type="entry name" value="AAT_like"/>
    <property type="match status" value="1"/>
</dbReference>
<feature type="compositionally biased region" description="Polar residues" evidence="6">
    <location>
        <begin position="8"/>
        <end position="26"/>
    </location>
</feature>
<dbReference type="InterPro" id="IPR015422">
    <property type="entry name" value="PyrdxlP-dep_Trfase_small"/>
</dbReference>
<dbReference type="InParanoid" id="B9SPI8"/>
<evidence type="ECO:0000256" key="2">
    <source>
        <dbReference type="ARBA" id="ARBA00006312"/>
    </source>
</evidence>
<dbReference type="EMBL" id="EQ974068">
    <property type="protein sequence ID" value="EEF34464.1"/>
    <property type="molecule type" value="Genomic_DNA"/>
</dbReference>
<dbReference type="GO" id="GO:0047654">
    <property type="term" value="F:alliin lyase activity"/>
    <property type="evidence" value="ECO:0007669"/>
    <property type="project" value="UniProtKB-EC"/>
</dbReference>
<dbReference type="InterPro" id="IPR050478">
    <property type="entry name" value="Ethylene_sulfur-biosynth"/>
</dbReference>
<dbReference type="InterPro" id="IPR006948">
    <property type="entry name" value="Alliinase_C"/>
</dbReference>
<keyword evidence="4" id="KW-0808">Transferase</keyword>
<dbReference type="eggNOG" id="ENOG502QTGD">
    <property type="taxonomic scope" value="Eukaryota"/>
</dbReference>
<dbReference type="Gene3D" id="2.10.25.30">
    <property type="entry name" value="EGF-like, alliinase"/>
    <property type="match status" value="1"/>
</dbReference>
<dbReference type="SUPFAM" id="SSF53383">
    <property type="entry name" value="PLP-dependent transferases"/>
    <property type="match status" value="1"/>
</dbReference>
<dbReference type="Pfam" id="PF04864">
    <property type="entry name" value="Alliinase_C"/>
    <property type="match status" value="1"/>
</dbReference>
<dbReference type="AlphaFoldDB" id="B9SPI8"/>
<dbReference type="Gene3D" id="3.90.1150.10">
    <property type="entry name" value="Aspartate Aminotransferase, domain 1"/>
    <property type="match status" value="1"/>
</dbReference>
<reference evidence="9" key="1">
    <citation type="journal article" date="2010" name="Nat. Biotechnol.">
        <title>Draft genome sequence of the oilseed species Ricinus communis.</title>
        <authorList>
            <person name="Chan A.P."/>
            <person name="Crabtree J."/>
            <person name="Zhao Q."/>
            <person name="Lorenzi H."/>
            <person name="Orvis J."/>
            <person name="Puiu D."/>
            <person name="Melake-Berhan A."/>
            <person name="Jones K.M."/>
            <person name="Redman J."/>
            <person name="Chen G."/>
            <person name="Cahoon E.B."/>
            <person name="Gedil M."/>
            <person name="Stanke M."/>
            <person name="Haas B.J."/>
            <person name="Wortman J.R."/>
            <person name="Fraser-Liggett C.M."/>
            <person name="Ravel J."/>
            <person name="Rabinowicz P.D."/>
        </authorList>
    </citation>
    <scope>NUCLEOTIDE SEQUENCE [LARGE SCALE GENOMIC DNA]</scope>
    <source>
        <strain evidence="9">cv. Hale</strain>
    </source>
</reference>
<name>B9SPI8_RICCO</name>
<evidence type="ECO:0000256" key="3">
    <source>
        <dbReference type="ARBA" id="ARBA00011738"/>
    </source>
</evidence>
<evidence type="ECO:0000256" key="5">
    <source>
        <dbReference type="ARBA" id="ARBA00022898"/>
    </source>
</evidence>
<evidence type="ECO:0000313" key="8">
    <source>
        <dbReference type="EMBL" id="EEF34464.1"/>
    </source>
</evidence>
<comment type="cofactor">
    <cofactor evidence="1">
        <name>pyridoxal 5'-phosphate</name>
        <dbReference type="ChEBI" id="CHEBI:597326"/>
    </cofactor>
</comment>
<dbReference type="STRING" id="3988.B9SPI8"/>
<dbReference type="GO" id="GO:0008483">
    <property type="term" value="F:transaminase activity"/>
    <property type="evidence" value="ECO:0000318"/>
    <property type="project" value="GO_Central"/>
</dbReference>
<dbReference type="InterPro" id="IPR015421">
    <property type="entry name" value="PyrdxlP-dep_Trfase_major"/>
</dbReference>
<feature type="domain" description="Alliinase C-terminal" evidence="7">
    <location>
        <begin position="31"/>
        <end position="387"/>
    </location>
</feature>
<dbReference type="EC" id="4.4.1.4" evidence="8"/>
<comment type="subunit">
    <text evidence="3">Homodimer.</text>
</comment>
<gene>
    <name evidence="8" type="ORF">RCOM_0024350</name>
</gene>
<dbReference type="GO" id="GO:0006520">
    <property type="term" value="P:amino acid metabolic process"/>
    <property type="evidence" value="ECO:0000318"/>
    <property type="project" value="GO_Central"/>
</dbReference>
<feature type="region of interest" description="Disordered" evidence="6">
    <location>
        <begin position="1"/>
        <end position="35"/>
    </location>
</feature>
<protein>
    <submittedName>
        <fullName evidence="8">Alliin lyase, putative</fullName>
        <ecNumber evidence="8">4.4.1.4</ecNumber>
    </submittedName>
</protein>
<sequence>MGGLENAANDNKTSVSAGNGTKNVPSPDSIINLDQGDPTMFEPYWRKQGDKCTMVISGSDLMSYFSDIGNVCWFLEPQLSDAIKRLHRKVGNAVSDDRYIVVGTGSTQLYQAALYALASSSGGPEPISVVCAAPYYSSYKEETDFLRSRLYKWAGDAYAYDKNEPYIEVVTSPNNPDGAIRETVVNRGEGKHIYDLAYYWPQYTAITRPADYDIMLFTFSKSTGHAGSRIGWALVKEKEVARMMTKFIEVSSIGISKESQIRAAKILGVVTENCQHFGTPESENFFEYGQCLMAERWKKLREIVKNSKIFTLPKYPQEWCNFSEKYIESNPAFAWLKYKEDADCEGLLRAHKILTRGGERFGAGRNYVRVSMLSREDAFNQFLERLLAIERPGLKG</sequence>
<dbReference type="OrthoDB" id="2020362at2759"/>
<keyword evidence="8" id="KW-0456">Lyase</keyword>
<evidence type="ECO:0000259" key="7">
    <source>
        <dbReference type="Pfam" id="PF04864"/>
    </source>
</evidence>
<dbReference type="InterPro" id="IPR015424">
    <property type="entry name" value="PyrdxlP-dep_Trfase"/>
</dbReference>
<evidence type="ECO:0000256" key="1">
    <source>
        <dbReference type="ARBA" id="ARBA00001933"/>
    </source>
</evidence>
<evidence type="ECO:0000313" key="9">
    <source>
        <dbReference type="Proteomes" id="UP000008311"/>
    </source>
</evidence>
<keyword evidence="9" id="KW-1185">Reference proteome</keyword>
<evidence type="ECO:0000256" key="4">
    <source>
        <dbReference type="ARBA" id="ARBA00022576"/>
    </source>
</evidence>
<dbReference type="InterPro" id="IPR037029">
    <property type="entry name" value="Alliinase_N_sf"/>
</dbReference>
<dbReference type="Gene3D" id="3.40.640.10">
    <property type="entry name" value="Type I PLP-dependent aspartate aminotransferase-like (Major domain)"/>
    <property type="match status" value="1"/>
</dbReference>
<organism evidence="8 9">
    <name type="scientific">Ricinus communis</name>
    <name type="common">Castor bean</name>
    <dbReference type="NCBI Taxonomy" id="3988"/>
    <lineage>
        <taxon>Eukaryota</taxon>
        <taxon>Viridiplantae</taxon>
        <taxon>Streptophyta</taxon>
        <taxon>Embryophyta</taxon>
        <taxon>Tracheophyta</taxon>
        <taxon>Spermatophyta</taxon>
        <taxon>Magnoliopsida</taxon>
        <taxon>eudicotyledons</taxon>
        <taxon>Gunneridae</taxon>
        <taxon>Pentapetalae</taxon>
        <taxon>rosids</taxon>
        <taxon>fabids</taxon>
        <taxon>Malpighiales</taxon>
        <taxon>Euphorbiaceae</taxon>
        <taxon>Acalyphoideae</taxon>
        <taxon>Acalypheae</taxon>
        <taxon>Ricinus</taxon>
    </lineage>
</organism>
<proteinExistence type="inferred from homology"/>
<dbReference type="PANTHER" id="PTHR43795">
    <property type="entry name" value="BIFUNCTIONAL ASPARTATE AMINOTRANSFERASE AND GLUTAMATE/ASPARTATE-PREPHENATE AMINOTRANSFERASE-RELATED"/>
    <property type="match status" value="1"/>
</dbReference>
<dbReference type="Proteomes" id="UP000008311">
    <property type="component" value="Unassembled WGS sequence"/>
</dbReference>
<keyword evidence="5" id="KW-0663">Pyridoxal phosphate</keyword>